<dbReference type="InterPro" id="IPR017850">
    <property type="entry name" value="Alkaline_phosphatase_core_sf"/>
</dbReference>
<dbReference type="Proteomes" id="UP000183894">
    <property type="component" value="Unassembled WGS sequence"/>
</dbReference>
<comment type="similarity">
    <text evidence="1">Belongs to the sulfatase family.</text>
</comment>
<gene>
    <name evidence="4" type="ORF">SAMN04488691_1011218</name>
</gene>
<dbReference type="AlphaFoldDB" id="A0A1H7JK61"/>
<evidence type="ECO:0000313" key="5">
    <source>
        <dbReference type="Proteomes" id="UP000183894"/>
    </source>
</evidence>
<reference evidence="4 5" key="1">
    <citation type="submission" date="2016-10" db="EMBL/GenBank/DDBJ databases">
        <authorList>
            <person name="de Groot N.N."/>
        </authorList>
    </citation>
    <scope>NUCLEOTIDE SEQUENCE [LARGE SCALE GENOMIC DNA]</scope>
    <source>
        <strain evidence="4 5">CDM_5</strain>
    </source>
</reference>
<dbReference type="SUPFAM" id="SSF53649">
    <property type="entry name" value="Alkaline phosphatase-like"/>
    <property type="match status" value="1"/>
</dbReference>
<feature type="compositionally biased region" description="Basic and acidic residues" evidence="2">
    <location>
        <begin position="369"/>
        <end position="385"/>
    </location>
</feature>
<dbReference type="GO" id="GO:0004065">
    <property type="term" value="F:arylsulfatase activity"/>
    <property type="evidence" value="ECO:0007669"/>
    <property type="project" value="TreeGrafter"/>
</dbReference>
<name>A0A1H7JK61_HALLR</name>
<dbReference type="InterPro" id="IPR050738">
    <property type="entry name" value="Sulfatase"/>
</dbReference>
<accession>A0A1H7JK61</accession>
<evidence type="ECO:0000259" key="3">
    <source>
        <dbReference type="Pfam" id="PF00884"/>
    </source>
</evidence>
<evidence type="ECO:0000256" key="2">
    <source>
        <dbReference type="SAM" id="MobiDB-lite"/>
    </source>
</evidence>
<proteinExistence type="inferred from homology"/>
<organism evidence="4 5">
    <name type="scientific">Haloferax larsenii</name>
    <dbReference type="NCBI Taxonomy" id="302484"/>
    <lineage>
        <taxon>Archaea</taxon>
        <taxon>Methanobacteriati</taxon>
        <taxon>Methanobacteriota</taxon>
        <taxon>Stenosarchaea group</taxon>
        <taxon>Halobacteria</taxon>
        <taxon>Halobacteriales</taxon>
        <taxon>Haloferacaceae</taxon>
        <taxon>Haloferax</taxon>
    </lineage>
</organism>
<feature type="compositionally biased region" description="Acidic residues" evidence="2">
    <location>
        <begin position="355"/>
        <end position="366"/>
    </location>
</feature>
<dbReference type="Gene3D" id="3.40.720.10">
    <property type="entry name" value="Alkaline Phosphatase, subunit A"/>
    <property type="match status" value="1"/>
</dbReference>
<dbReference type="PANTHER" id="PTHR42693">
    <property type="entry name" value="ARYLSULFATASE FAMILY MEMBER"/>
    <property type="match status" value="1"/>
</dbReference>
<evidence type="ECO:0000256" key="1">
    <source>
        <dbReference type="ARBA" id="ARBA00008779"/>
    </source>
</evidence>
<dbReference type="InterPro" id="IPR000917">
    <property type="entry name" value="Sulfatase_N"/>
</dbReference>
<feature type="domain" description="Sulfatase N-terminal" evidence="3">
    <location>
        <begin position="1"/>
        <end position="281"/>
    </location>
</feature>
<dbReference type="EMBL" id="FOAD01000001">
    <property type="protein sequence ID" value="SEK74736.1"/>
    <property type="molecule type" value="Genomic_DNA"/>
</dbReference>
<feature type="region of interest" description="Disordered" evidence="2">
    <location>
        <begin position="339"/>
        <end position="402"/>
    </location>
</feature>
<protein>
    <submittedName>
        <fullName evidence="4">Arylsulfatase</fullName>
    </submittedName>
</protein>
<dbReference type="Pfam" id="PF00884">
    <property type="entry name" value="Sulfatase"/>
    <property type="match status" value="1"/>
</dbReference>
<sequence>MFTGKYPREVGAFDNKRLGESEETLPEKLSEAGFTTRAFSANPNISWPFGWDRGFDSFKGSWRLDPFQPGQNIFDWRSFIRRTGSRGLSKYPLALYECVTSDVDTIASLKFGLRLKLEDLGYRTHDDDGAKDAVSWIREMDVGEDEFLFVNLMEAHEPYLPPEGYRTVEYQSGDFFEATVGEPSFEPENVTSAYEDSVRYLSDVYKQMFDLLKSKYDLVVTVSDHGEMLGDDGVWGHVHGVYPPLTHIPMVLSGKMVDGGTDERVTSLLDLHATVLDVAGVDGFSRGESLLRDEEKANEESTVFIEDSGTSDERFQNLLDAGHRQSTLEPYRGSFEGIASGDRFDYETPHGIEGYPEDVAPDESASEEISQRSDEIPSAKEKETSEELTESARQQLRELGYI</sequence>
<dbReference type="PANTHER" id="PTHR42693:SF33">
    <property type="entry name" value="ARYLSULFATASE"/>
    <property type="match status" value="1"/>
</dbReference>
<evidence type="ECO:0000313" key="4">
    <source>
        <dbReference type="EMBL" id="SEK74736.1"/>
    </source>
</evidence>